<protein>
    <submittedName>
        <fullName evidence="1">Uncharacterized protein</fullName>
    </submittedName>
</protein>
<sequence length="119" mass="13928">MNVSLSPLWGHQQNNLNNFACESVNQNHLFFFNQSFKLKENFTLSKKQVYLIWKSDFRSPVFWKENPDLVKRITCFVETPCIVPAMLFLLGWVSARARFLKTTSQLPLTKLTSTKKLNQ</sequence>
<accession>A0A8D8VQG9</accession>
<dbReference type="AlphaFoldDB" id="A0A8D8VQG9"/>
<reference evidence="1" key="1">
    <citation type="submission" date="2021-05" db="EMBL/GenBank/DDBJ databases">
        <authorList>
            <person name="Alioto T."/>
            <person name="Alioto T."/>
            <person name="Gomez Garrido J."/>
        </authorList>
    </citation>
    <scope>NUCLEOTIDE SEQUENCE</scope>
</reference>
<dbReference type="EMBL" id="HBUF01078235">
    <property type="protein sequence ID" value="CAG6631933.1"/>
    <property type="molecule type" value="Transcribed_RNA"/>
</dbReference>
<evidence type="ECO:0000313" key="1">
    <source>
        <dbReference type="EMBL" id="CAG6631933.1"/>
    </source>
</evidence>
<organism evidence="1">
    <name type="scientific">Cacopsylla melanoneura</name>
    <dbReference type="NCBI Taxonomy" id="428564"/>
    <lineage>
        <taxon>Eukaryota</taxon>
        <taxon>Metazoa</taxon>
        <taxon>Ecdysozoa</taxon>
        <taxon>Arthropoda</taxon>
        <taxon>Hexapoda</taxon>
        <taxon>Insecta</taxon>
        <taxon>Pterygota</taxon>
        <taxon>Neoptera</taxon>
        <taxon>Paraneoptera</taxon>
        <taxon>Hemiptera</taxon>
        <taxon>Sternorrhyncha</taxon>
        <taxon>Psylloidea</taxon>
        <taxon>Psyllidae</taxon>
        <taxon>Psyllinae</taxon>
        <taxon>Cacopsylla</taxon>
    </lineage>
</organism>
<name>A0A8D8VQG9_9HEMI</name>
<proteinExistence type="predicted"/>